<feature type="transmembrane region" description="Helical" evidence="7">
    <location>
        <begin position="243"/>
        <end position="262"/>
    </location>
</feature>
<evidence type="ECO:0000259" key="8">
    <source>
        <dbReference type="Pfam" id="PF00892"/>
    </source>
</evidence>
<comment type="similarity">
    <text evidence="2">Belongs to the EamA transporter family.</text>
</comment>
<dbReference type="Proteomes" id="UP000295132">
    <property type="component" value="Unassembled WGS sequence"/>
</dbReference>
<keyword evidence="6 7" id="KW-0472">Membrane</keyword>
<comment type="caution">
    <text evidence="9">The sequence shown here is derived from an EMBL/GenBank/DDBJ whole genome shotgun (WGS) entry which is preliminary data.</text>
</comment>
<protein>
    <submittedName>
        <fullName evidence="9">DMT family transporter</fullName>
    </submittedName>
</protein>
<dbReference type="Pfam" id="PF00892">
    <property type="entry name" value="EamA"/>
    <property type="match status" value="2"/>
</dbReference>
<evidence type="ECO:0000256" key="4">
    <source>
        <dbReference type="ARBA" id="ARBA00022692"/>
    </source>
</evidence>
<evidence type="ECO:0000256" key="3">
    <source>
        <dbReference type="ARBA" id="ARBA00022475"/>
    </source>
</evidence>
<feature type="transmembrane region" description="Helical" evidence="7">
    <location>
        <begin position="179"/>
        <end position="200"/>
    </location>
</feature>
<evidence type="ECO:0000256" key="7">
    <source>
        <dbReference type="SAM" id="Phobius"/>
    </source>
</evidence>
<feature type="transmembrane region" description="Helical" evidence="7">
    <location>
        <begin position="37"/>
        <end position="55"/>
    </location>
</feature>
<evidence type="ECO:0000313" key="10">
    <source>
        <dbReference type="Proteomes" id="UP000295132"/>
    </source>
</evidence>
<feature type="transmembrane region" description="Helical" evidence="7">
    <location>
        <begin position="212"/>
        <end position="231"/>
    </location>
</feature>
<evidence type="ECO:0000256" key="2">
    <source>
        <dbReference type="ARBA" id="ARBA00007362"/>
    </source>
</evidence>
<name>A0A4R5VR88_9BACI</name>
<evidence type="ECO:0000313" key="9">
    <source>
        <dbReference type="EMBL" id="TDK60994.1"/>
    </source>
</evidence>
<feature type="transmembrane region" description="Helical" evidence="7">
    <location>
        <begin position="122"/>
        <end position="140"/>
    </location>
</feature>
<keyword evidence="3" id="KW-1003">Cell membrane</keyword>
<dbReference type="InterPro" id="IPR037185">
    <property type="entry name" value="EmrE-like"/>
</dbReference>
<dbReference type="InterPro" id="IPR000620">
    <property type="entry name" value="EamA_dom"/>
</dbReference>
<dbReference type="AlphaFoldDB" id="A0A4R5VR88"/>
<organism evidence="9 10">
    <name type="scientific">Bacillus salipaludis</name>
    <dbReference type="NCBI Taxonomy" id="2547811"/>
    <lineage>
        <taxon>Bacteria</taxon>
        <taxon>Bacillati</taxon>
        <taxon>Bacillota</taxon>
        <taxon>Bacilli</taxon>
        <taxon>Bacillales</taxon>
        <taxon>Bacillaceae</taxon>
        <taxon>Bacillus</taxon>
    </lineage>
</organism>
<reference evidence="9 10" key="1">
    <citation type="submission" date="2019-03" db="EMBL/GenBank/DDBJ databases">
        <title>Bacillus niacini sp. nov. a Nicotinate-Metabolizing Mesophile Isolated from Soil.</title>
        <authorList>
            <person name="Zhang G."/>
        </authorList>
    </citation>
    <scope>NUCLEOTIDE SEQUENCE [LARGE SCALE GENOMIC DNA]</scope>
    <source>
        <strain evidence="9 10">WN066</strain>
    </source>
</reference>
<dbReference type="InterPro" id="IPR050638">
    <property type="entry name" value="AA-Vitamin_Transporters"/>
</dbReference>
<dbReference type="PANTHER" id="PTHR32322">
    <property type="entry name" value="INNER MEMBRANE TRANSPORTER"/>
    <property type="match status" value="1"/>
</dbReference>
<proteinExistence type="inferred from homology"/>
<feature type="transmembrane region" description="Helical" evidence="7">
    <location>
        <begin position="268"/>
        <end position="285"/>
    </location>
</feature>
<dbReference type="GO" id="GO:0005886">
    <property type="term" value="C:plasma membrane"/>
    <property type="evidence" value="ECO:0007669"/>
    <property type="project" value="UniProtKB-SubCell"/>
</dbReference>
<keyword evidence="4 7" id="KW-0812">Transmembrane</keyword>
<dbReference type="RefSeq" id="WP_133335385.1">
    <property type="nucleotide sequence ID" value="NZ_SMYO01000006.1"/>
</dbReference>
<feature type="domain" description="EamA" evidence="8">
    <location>
        <begin position="12"/>
        <end position="139"/>
    </location>
</feature>
<gene>
    <name evidence="9" type="ORF">E2K98_14915</name>
</gene>
<dbReference type="PANTHER" id="PTHR32322:SF18">
    <property type="entry name" value="S-ADENOSYLMETHIONINE_S-ADENOSYLHOMOCYSTEINE TRANSPORTER"/>
    <property type="match status" value="1"/>
</dbReference>
<dbReference type="SUPFAM" id="SSF103481">
    <property type="entry name" value="Multidrug resistance efflux transporter EmrE"/>
    <property type="match status" value="2"/>
</dbReference>
<feature type="transmembrane region" description="Helical" evidence="7">
    <location>
        <begin position="67"/>
        <end position="89"/>
    </location>
</feature>
<feature type="transmembrane region" description="Helical" evidence="7">
    <location>
        <begin position="146"/>
        <end position="167"/>
    </location>
</feature>
<comment type="subcellular location">
    <subcellularLocation>
        <location evidence="1">Cell membrane</location>
        <topology evidence="1">Multi-pass membrane protein</topology>
    </subcellularLocation>
</comment>
<accession>A0A4R5VR88</accession>
<evidence type="ECO:0000256" key="1">
    <source>
        <dbReference type="ARBA" id="ARBA00004651"/>
    </source>
</evidence>
<keyword evidence="5 7" id="KW-1133">Transmembrane helix</keyword>
<dbReference type="EMBL" id="SMYO01000006">
    <property type="protein sequence ID" value="TDK60994.1"/>
    <property type="molecule type" value="Genomic_DNA"/>
</dbReference>
<evidence type="ECO:0000256" key="6">
    <source>
        <dbReference type="ARBA" id="ARBA00023136"/>
    </source>
</evidence>
<sequence>MRRFSPKTFAAIAGLVLIWGFSWPLYKVALAYTPPILFAGMRPLIGGILLSTILIPQWKKIKWRENWRTYFISALLNTFLFFGLQTIGLNFLPGGLFSVLVYFQPVLIGLLGWLWLGEKMSIIKITGLVVGFLGVAAVSSEGFTGHVSILGIVLALATAIFWAIGVIYVKKVSHKVDSLWMVGMQSLIGGMVLTGIGIVTEDWSSIVWNGKYLFGLSYGSILGVAAAYILYFKLVNSGEATKVASFTFLVPLIAVLVGTVFLGEKFTYSLLVGLILIVISIYFVNHSGKKHELNTKEPITFDA</sequence>
<feature type="transmembrane region" description="Helical" evidence="7">
    <location>
        <begin position="95"/>
        <end position="115"/>
    </location>
</feature>
<evidence type="ECO:0000256" key="5">
    <source>
        <dbReference type="ARBA" id="ARBA00022989"/>
    </source>
</evidence>
<feature type="domain" description="EamA" evidence="8">
    <location>
        <begin position="150"/>
        <end position="285"/>
    </location>
</feature>